<keyword evidence="1" id="KW-0175">Coiled coil</keyword>
<reference evidence="3 4" key="1">
    <citation type="submission" date="2019-03" db="EMBL/GenBank/DDBJ databases">
        <title>Genomic Encyclopedia of Type Strains, Phase IV (KMG-IV): sequencing the most valuable type-strain genomes for metagenomic binning, comparative biology and taxonomic classification.</title>
        <authorList>
            <person name="Goeker M."/>
        </authorList>
    </citation>
    <scope>NUCLEOTIDE SEQUENCE [LARGE SCALE GENOMIC DNA]</scope>
    <source>
        <strain evidence="3 4">DSM 102852</strain>
    </source>
</reference>
<organism evidence="3 4">
    <name type="scientific">Hydromonas duriensis</name>
    <dbReference type="NCBI Taxonomy" id="1527608"/>
    <lineage>
        <taxon>Bacteria</taxon>
        <taxon>Pseudomonadati</taxon>
        <taxon>Pseudomonadota</taxon>
        <taxon>Betaproteobacteria</taxon>
        <taxon>Burkholderiales</taxon>
        <taxon>Burkholderiaceae</taxon>
        <taxon>Hydromonas</taxon>
    </lineage>
</organism>
<evidence type="ECO:0000256" key="2">
    <source>
        <dbReference type="SAM" id="Phobius"/>
    </source>
</evidence>
<sequence length="344" mass="38695">MNVKNLKGMNIQKTYLKIYRGFGFFLLLSLLSLIVWYIFLVLLFLSNRSWAMPLILSTTQEKVIWNFAQIISLEKEINKLKLNKENLGNELAFKKRELGTSEILLNRVEMSLANQAKIYQAEAQTMKKDLTSFQLAGAGGARNDALTKIKKELNAGLITKEQAANYLSTQYDTIRKTHQSNSEIQAKIDSANTLGGGALSADAMILEAQKTDLEQKVERTALEVSSVENELKLTENSINDYSHVIDGFYDNIYYDAKDRVINAAFVPYDNIDGVEEGDPVYGCALKVIFCSKVGVVTKVYGAEETSFHYLFKTEIKGKFVSVQYNDNSYADAGLVFIGRKPLFF</sequence>
<evidence type="ECO:0000313" key="3">
    <source>
        <dbReference type="EMBL" id="TDR31149.1"/>
    </source>
</evidence>
<accession>A0A4R6Y6B5</accession>
<name>A0A4R6Y6B5_9BURK</name>
<protein>
    <submittedName>
        <fullName evidence="3">Uncharacterized protein</fullName>
    </submittedName>
</protein>
<dbReference type="EMBL" id="SNZE01000012">
    <property type="protein sequence ID" value="TDR31149.1"/>
    <property type="molecule type" value="Genomic_DNA"/>
</dbReference>
<keyword evidence="2" id="KW-0812">Transmembrane</keyword>
<feature type="coiled-coil region" evidence="1">
    <location>
        <begin position="70"/>
        <end position="97"/>
    </location>
</feature>
<evidence type="ECO:0000256" key="1">
    <source>
        <dbReference type="SAM" id="Coils"/>
    </source>
</evidence>
<dbReference type="Proteomes" id="UP000294480">
    <property type="component" value="Unassembled WGS sequence"/>
</dbReference>
<keyword evidence="2" id="KW-1133">Transmembrane helix</keyword>
<dbReference type="AlphaFoldDB" id="A0A4R6Y6B5"/>
<keyword evidence="4" id="KW-1185">Reference proteome</keyword>
<comment type="caution">
    <text evidence="3">The sequence shown here is derived from an EMBL/GenBank/DDBJ whole genome shotgun (WGS) entry which is preliminary data.</text>
</comment>
<proteinExistence type="predicted"/>
<feature type="coiled-coil region" evidence="1">
    <location>
        <begin position="203"/>
        <end position="230"/>
    </location>
</feature>
<keyword evidence="2" id="KW-0472">Membrane</keyword>
<feature type="transmembrane region" description="Helical" evidence="2">
    <location>
        <begin position="21"/>
        <end position="45"/>
    </location>
</feature>
<evidence type="ECO:0000313" key="4">
    <source>
        <dbReference type="Proteomes" id="UP000294480"/>
    </source>
</evidence>
<gene>
    <name evidence="3" type="ORF">DFR44_11218</name>
</gene>